<comment type="caution">
    <text evidence="1">The sequence shown here is derived from an EMBL/GenBank/DDBJ whole genome shotgun (WGS) entry which is preliminary data.</text>
</comment>
<dbReference type="RefSeq" id="WP_141995878.1">
    <property type="nucleotide sequence ID" value="NZ_VFML01000001.1"/>
</dbReference>
<dbReference type="Proteomes" id="UP000320876">
    <property type="component" value="Unassembled WGS sequence"/>
</dbReference>
<evidence type="ECO:0000313" key="1">
    <source>
        <dbReference type="EMBL" id="TQJ01017.1"/>
    </source>
</evidence>
<gene>
    <name evidence="1" type="ORF">FB471_0679</name>
</gene>
<organism evidence="1 2">
    <name type="scientific">Amycolatopsis cihanbeyliensis</name>
    <dbReference type="NCBI Taxonomy" id="1128664"/>
    <lineage>
        <taxon>Bacteria</taxon>
        <taxon>Bacillati</taxon>
        <taxon>Actinomycetota</taxon>
        <taxon>Actinomycetes</taxon>
        <taxon>Pseudonocardiales</taxon>
        <taxon>Pseudonocardiaceae</taxon>
        <taxon>Amycolatopsis</taxon>
    </lineage>
</organism>
<dbReference type="AlphaFoldDB" id="A0A542DD70"/>
<sequence>MTAAAGSGRPEDLAHAIASELLAHPSVVRLDGGPLGTLATHLPGHKVSGVRVTEVGAPVEVGVVLRLDGSLPAVTAQLRERVQALAGNVPVHVDVVDVEVNADSTETEPEAGNRVT</sequence>
<dbReference type="EMBL" id="VFML01000001">
    <property type="protein sequence ID" value="TQJ01017.1"/>
    <property type="molecule type" value="Genomic_DNA"/>
</dbReference>
<protein>
    <submittedName>
        <fullName evidence="1">Uncharacterized protein</fullName>
    </submittedName>
</protein>
<evidence type="ECO:0000313" key="2">
    <source>
        <dbReference type="Proteomes" id="UP000320876"/>
    </source>
</evidence>
<proteinExistence type="predicted"/>
<keyword evidence="2" id="KW-1185">Reference proteome</keyword>
<dbReference type="OrthoDB" id="5195799at2"/>
<name>A0A542DD70_AMYCI</name>
<reference evidence="1 2" key="1">
    <citation type="submission" date="2019-06" db="EMBL/GenBank/DDBJ databases">
        <title>Sequencing the genomes of 1000 actinobacteria strains.</title>
        <authorList>
            <person name="Klenk H.-P."/>
        </authorList>
    </citation>
    <scope>NUCLEOTIDE SEQUENCE [LARGE SCALE GENOMIC DNA]</scope>
    <source>
        <strain evidence="1 2">DSM 45679</strain>
    </source>
</reference>
<accession>A0A542DD70</accession>